<sequence length="50" mass="5158">NNISVRGLAEEEYLTNTFAAAAAVVAEPHDASRSAKRATSTPASPVATEN</sequence>
<gene>
    <name evidence="2" type="ORF">CORC01_01310</name>
</gene>
<organism evidence="2 3">
    <name type="scientific">Colletotrichum orchidophilum</name>
    <dbReference type="NCBI Taxonomy" id="1209926"/>
    <lineage>
        <taxon>Eukaryota</taxon>
        <taxon>Fungi</taxon>
        <taxon>Dikarya</taxon>
        <taxon>Ascomycota</taxon>
        <taxon>Pezizomycotina</taxon>
        <taxon>Sordariomycetes</taxon>
        <taxon>Hypocreomycetidae</taxon>
        <taxon>Glomerellales</taxon>
        <taxon>Glomerellaceae</taxon>
        <taxon>Colletotrichum</taxon>
    </lineage>
</organism>
<name>A0A1G4BPL4_9PEZI</name>
<evidence type="ECO:0000313" key="2">
    <source>
        <dbReference type="EMBL" id="OHF03257.1"/>
    </source>
</evidence>
<accession>A0A1G4BPL4</accession>
<dbReference type="GeneID" id="34554476"/>
<feature type="region of interest" description="Disordered" evidence="1">
    <location>
        <begin position="26"/>
        <end position="50"/>
    </location>
</feature>
<evidence type="ECO:0000256" key="1">
    <source>
        <dbReference type="SAM" id="MobiDB-lite"/>
    </source>
</evidence>
<dbReference type="Proteomes" id="UP000176998">
    <property type="component" value="Unassembled WGS sequence"/>
</dbReference>
<dbReference type="EMBL" id="MJBS01000007">
    <property type="protein sequence ID" value="OHF03257.1"/>
    <property type="molecule type" value="Genomic_DNA"/>
</dbReference>
<evidence type="ECO:0000313" key="3">
    <source>
        <dbReference type="Proteomes" id="UP000176998"/>
    </source>
</evidence>
<feature type="compositionally biased region" description="Polar residues" evidence="1">
    <location>
        <begin position="37"/>
        <end position="50"/>
    </location>
</feature>
<dbReference type="AlphaFoldDB" id="A0A1G4BPL4"/>
<proteinExistence type="predicted"/>
<keyword evidence="3" id="KW-1185">Reference proteome</keyword>
<dbReference type="RefSeq" id="XP_022480394.1">
    <property type="nucleotide sequence ID" value="XM_022612966.1"/>
</dbReference>
<comment type="caution">
    <text evidence="2">The sequence shown here is derived from an EMBL/GenBank/DDBJ whole genome shotgun (WGS) entry which is preliminary data.</text>
</comment>
<feature type="non-terminal residue" evidence="2">
    <location>
        <position position="1"/>
    </location>
</feature>
<reference evidence="2 3" key="1">
    <citation type="submission" date="2016-09" db="EMBL/GenBank/DDBJ databases">
        <authorList>
            <person name="Capua I."/>
            <person name="De Benedictis P."/>
            <person name="Joannis T."/>
            <person name="Lombin L.H."/>
            <person name="Cattoli G."/>
        </authorList>
    </citation>
    <scope>NUCLEOTIDE SEQUENCE [LARGE SCALE GENOMIC DNA]</scope>
    <source>
        <strain evidence="2 3">IMI 309357</strain>
    </source>
</reference>
<protein>
    <submittedName>
        <fullName evidence="2">Uncharacterized protein</fullName>
    </submittedName>
</protein>